<feature type="binding site" evidence="7">
    <location>
        <position position="22"/>
    </location>
    <ligand>
        <name>S-adenosyl-L-methionine</name>
        <dbReference type="ChEBI" id="CHEBI:59789"/>
    </ligand>
</feature>
<organism evidence="9 10">
    <name type="scientific">Sphingomonas ursincola</name>
    <dbReference type="NCBI Taxonomy" id="56361"/>
    <lineage>
        <taxon>Bacteria</taxon>
        <taxon>Pseudomonadati</taxon>
        <taxon>Pseudomonadota</taxon>
        <taxon>Alphaproteobacteria</taxon>
        <taxon>Sphingomonadales</taxon>
        <taxon>Sphingomonadaceae</taxon>
        <taxon>Sphingomonas</taxon>
    </lineage>
</organism>
<dbReference type="InterPro" id="IPR023095">
    <property type="entry name" value="Ade_MeTrfase_dom_2"/>
</dbReference>
<dbReference type="PANTHER" id="PTHR30481">
    <property type="entry name" value="DNA ADENINE METHYLASE"/>
    <property type="match status" value="1"/>
</dbReference>
<dbReference type="GO" id="GO:0032259">
    <property type="term" value="P:methylation"/>
    <property type="evidence" value="ECO:0007669"/>
    <property type="project" value="UniProtKB-KW"/>
</dbReference>
<dbReference type="NCBIfam" id="TIGR00571">
    <property type="entry name" value="dam"/>
    <property type="match status" value="1"/>
</dbReference>
<dbReference type="InterPro" id="IPR029063">
    <property type="entry name" value="SAM-dependent_MTases_sf"/>
</dbReference>
<dbReference type="Proteomes" id="UP000589292">
    <property type="component" value="Unassembled WGS sequence"/>
</dbReference>
<evidence type="ECO:0000256" key="6">
    <source>
        <dbReference type="ARBA" id="ARBA00047942"/>
    </source>
</evidence>
<evidence type="ECO:0000256" key="4">
    <source>
        <dbReference type="ARBA" id="ARBA00022679"/>
    </source>
</evidence>
<evidence type="ECO:0000256" key="3">
    <source>
        <dbReference type="ARBA" id="ARBA00022603"/>
    </source>
</evidence>
<dbReference type="GO" id="GO:1904047">
    <property type="term" value="F:S-adenosyl-L-methionine binding"/>
    <property type="evidence" value="ECO:0007669"/>
    <property type="project" value="TreeGrafter"/>
</dbReference>
<dbReference type="AlphaFoldDB" id="A0A7V8U7I4"/>
<evidence type="ECO:0000256" key="8">
    <source>
        <dbReference type="RuleBase" id="RU361257"/>
    </source>
</evidence>
<dbReference type="PRINTS" id="PR00505">
    <property type="entry name" value="D12N6MTFRASE"/>
</dbReference>
<comment type="caution">
    <text evidence="9">The sequence shown here is derived from an EMBL/GenBank/DDBJ whole genome shotgun (WGS) entry which is preliminary data.</text>
</comment>
<dbReference type="InterPro" id="IPR012263">
    <property type="entry name" value="M_m6A_EcoRV"/>
</dbReference>
<feature type="binding site" evidence="7">
    <location>
        <position position="18"/>
    </location>
    <ligand>
        <name>S-adenosyl-L-methionine</name>
        <dbReference type="ChEBI" id="CHEBI:59789"/>
    </ligand>
</feature>
<keyword evidence="3 8" id="KW-0489">Methyltransferase</keyword>
<dbReference type="EC" id="2.1.1.72" evidence="2 8"/>
<comment type="catalytic activity">
    <reaction evidence="6 8">
        <text>a 2'-deoxyadenosine in DNA + S-adenosyl-L-methionine = an N(6)-methyl-2'-deoxyadenosine in DNA + S-adenosyl-L-homocysteine + H(+)</text>
        <dbReference type="Rhea" id="RHEA:15197"/>
        <dbReference type="Rhea" id="RHEA-COMP:12418"/>
        <dbReference type="Rhea" id="RHEA-COMP:12419"/>
        <dbReference type="ChEBI" id="CHEBI:15378"/>
        <dbReference type="ChEBI" id="CHEBI:57856"/>
        <dbReference type="ChEBI" id="CHEBI:59789"/>
        <dbReference type="ChEBI" id="CHEBI:90615"/>
        <dbReference type="ChEBI" id="CHEBI:90616"/>
        <dbReference type="EC" id="2.1.1.72"/>
    </reaction>
</comment>
<keyword evidence="4 8" id="KW-0808">Transferase</keyword>
<dbReference type="GO" id="GO:0009007">
    <property type="term" value="F:site-specific DNA-methyltransferase (adenine-specific) activity"/>
    <property type="evidence" value="ECO:0007669"/>
    <property type="project" value="UniProtKB-UniRule"/>
</dbReference>
<evidence type="ECO:0000256" key="1">
    <source>
        <dbReference type="ARBA" id="ARBA00006594"/>
    </source>
</evidence>
<feature type="binding site" evidence="7">
    <location>
        <position position="63"/>
    </location>
    <ligand>
        <name>S-adenosyl-L-methionine</name>
        <dbReference type="ChEBI" id="CHEBI:59789"/>
    </ligand>
</feature>
<dbReference type="InterPro" id="IPR012327">
    <property type="entry name" value="MeTrfase_D12"/>
</dbReference>
<dbReference type="Gene3D" id="1.10.1020.10">
    <property type="entry name" value="Adenine-specific Methyltransferase, Domain 2"/>
    <property type="match status" value="1"/>
</dbReference>
<feature type="binding site" evidence="7">
    <location>
        <position position="185"/>
    </location>
    <ligand>
        <name>S-adenosyl-L-methionine</name>
        <dbReference type="ChEBI" id="CHEBI:59789"/>
    </ligand>
</feature>
<dbReference type="PROSITE" id="PS00092">
    <property type="entry name" value="N6_MTASE"/>
    <property type="match status" value="1"/>
</dbReference>
<evidence type="ECO:0000256" key="2">
    <source>
        <dbReference type="ARBA" id="ARBA00011900"/>
    </source>
</evidence>
<accession>A0A7V8U7I4</accession>
<evidence type="ECO:0000256" key="5">
    <source>
        <dbReference type="ARBA" id="ARBA00022691"/>
    </source>
</evidence>
<dbReference type="Pfam" id="PF02086">
    <property type="entry name" value="MethyltransfD12"/>
    <property type="match status" value="1"/>
</dbReference>
<dbReference type="GO" id="GO:0009307">
    <property type="term" value="P:DNA restriction-modification system"/>
    <property type="evidence" value="ECO:0007669"/>
    <property type="project" value="InterPro"/>
</dbReference>
<gene>
    <name evidence="9" type="ORF">FG486_01580</name>
</gene>
<proteinExistence type="inferred from homology"/>
<keyword evidence="10" id="KW-1185">Reference proteome</keyword>
<dbReference type="EMBL" id="VDES01000001">
    <property type="protein sequence ID" value="MBA1373014.1"/>
    <property type="molecule type" value="Genomic_DNA"/>
</dbReference>
<comment type="similarity">
    <text evidence="1 8">Belongs to the N(4)/N(6)-methyltransferase family.</text>
</comment>
<sequence>MQARSGPYQAATEPFLKWAGGKRWALPVLQKLVPPNYKRYIEPFLGGGSLFFSLGCNDAVLSDVNFELINAYRTVRDNHEQLDRWLAVFQKWHNPELYYKIRSRDHGSKFWSALRFIYLNRTCFNGIYRVNLKGKFNVPIGTKDRISYPDGLRTYAAALCNVTIKHADFQSILRYAKSGDFVYVDPPYTVKHNNNGFIKYNEHLFKWSDQIRLRDEIRRAQDRGAYIVVSNAAHDSIFELYKNVGEIIRVERSSVLAAAPNFRRRELEVVIKCY</sequence>
<dbReference type="GO" id="GO:0006298">
    <property type="term" value="P:mismatch repair"/>
    <property type="evidence" value="ECO:0007669"/>
    <property type="project" value="TreeGrafter"/>
</dbReference>
<reference evidence="9 10" key="1">
    <citation type="journal article" date="1994" name="Int. J. Syst. Bacteriol.">
        <title>Phylogenetic positions of novel aerobic, bacteriochlorophyll a-containing bacteria and description of Roseococcus thiosulfatophilus gen. nov., sp. nov., Erythromicrobium ramosum gen. nov., sp. nov., and Erythrobacter litoralis sp. nov.</title>
        <authorList>
            <person name="Yurkov V."/>
            <person name="Stackebrandt E."/>
            <person name="Holmes A."/>
            <person name="Fuerst J.A."/>
            <person name="Hugenholtz P."/>
            <person name="Golecki J."/>
            <person name="Gad'on N."/>
            <person name="Gorlenko V.M."/>
            <person name="Kompantseva E.I."/>
            <person name="Drews G."/>
        </authorList>
    </citation>
    <scope>NUCLEOTIDE SEQUENCE [LARGE SCALE GENOMIC DNA]</scope>
    <source>
        <strain evidence="9 10">KR-99</strain>
    </source>
</reference>
<dbReference type="GO" id="GO:0043565">
    <property type="term" value="F:sequence-specific DNA binding"/>
    <property type="evidence" value="ECO:0007669"/>
    <property type="project" value="TreeGrafter"/>
</dbReference>
<evidence type="ECO:0000256" key="7">
    <source>
        <dbReference type="PIRSR" id="PIRSR000398-1"/>
    </source>
</evidence>
<keyword evidence="5 8" id="KW-0949">S-adenosyl-L-methionine</keyword>
<protein>
    <recommendedName>
        <fullName evidence="2 8">Site-specific DNA-methyltransferase (adenine-specific)</fullName>
        <ecNumber evidence="2 8">2.1.1.72</ecNumber>
    </recommendedName>
</protein>
<evidence type="ECO:0000313" key="9">
    <source>
        <dbReference type="EMBL" id="MBA1373014.1"/>
    </source>
</evidence>
<name>A0A7V8U7I4_9SPHN</name>
<dbReference type="PIRSF" id="PIRSF000398">
    <property type="entry name" value="M_m6A_EcoRV"/>
    <property type="match status" value="1"/>
</dbReference>
<evidence type="ECO:0000313" key="10">
    <source>
        <dbReference type="Proteomes" id="UP000589292"/>
    </source>
</evidence>
<dbReference type="InterPro" id="IPR002052">
    <property type="entry name" value="DNA_methylase_N6_adenine_CS"/>
</dbReference>
<dbReference type="Gene3D" id="3.40.50.150">
    <property type="entry name" value="Vaccinia Virus protein VP39"/>
    <property type="match status" value="1"/>
</dbReference>
<dbReference type="SUPFAM" id="SSF53335">
    <property type="entry name" value="S-adenosyl-L-methionine-dependent methyltransferases"/>
    <property type="match status" value="1"/>
</dbReference>
<dbReference type="PANTHER" id="PTHR30481:SF3">
    <property type="entry name" value="DNA ADENINE METHYLASE"/>
    <property type="match status" value="1"/>
</dbReference>